<dbReference type="Gene3D" id="3.80.10.10">
    <property type="entry name" value="Ribonuclease Inhibitor"/>
    <property type="match status" value="2"/>
</dbReference>
<dbReference type="PANTHER" id="PTHR33463">
    <property type="entry name" value="NB-ARC DOMAIN-CONTAINING PROTEIN-RELATED"/>
    <property type="match status" value="1"/>
</dbReference>
<dbReference type="SUPFAM" id="SSF52047">
    <property type="entry name" value="RNI-like"/>
    <property type="match status" value="1"/>
</dbReference>
<dbReference type="AlphaFoldDB" id="A0ABD3JSD6"/>
<evidence type="ECO:0000256" key="1">
    <source>
        <dbReference type="ARBA" id="ARBA00022821"/>
    </source>
</evidence>
<name>A0ABD3JSD6_EUCGL</name>
<reference evidence="3 4" key="1">
    <citation type="submission" date="2024-11" db="EMBL/GenBank/DDBJ databases">
        <title>Chromosome-level genome assembly of Eucalyptus globulus Labill. provides insights into its genome evolution.</title>
        <authorList>
            <person name="Li X."/>
        </authorList>
    </citation>
    <scope>NUCLEOTIDE SEQUENCE [LARGE SCALE GENOMIC DNA]</scope>
    <source>
        <strain evidence="3">CL2024</strain>
        <tissue evidence="3">Fresh tender leaves</tissue>
    </source>
</reference>
<evidence type="ECO:0000313" key="3">
    <source>
        <dbReference type="EMBL" id="KAL3730535.1"/>
    </source>
</evidence>
<dbReference type="EMBL" id="JBJKBG010000007">
    <property type="protein sequence ID" value="KAL3730535.1"/>
    <property type="molecule type" value="Genomic_DNA"/>
</dbReference>
<organism evidence="3 4">
    <name type="scientific">Eucalyptus globulus</name>
    <name type="common">Tasmanian blue gum</name>
    <dbReference type="NCBI Taxonomy" id="34317"/>
    <lineage>
        <taxon>Eukaryota</taxon>
        <taxon>Viridiplantae</taxon>
        <taxon>Streptophyta</taxon>
        <taxon>Embryophyta</taxon>
        <taxon>Tracheophyta</taxon>
        <taxon>Spermatophyta</taxon>
        <taxon>Magnoliopsida</taxon>
        <taxon>eudicotyledons</taxon>
        <taxon>Gunneridae</taxon>
        <taxon>Pentapetalae</taxon>
        <taxon>rosids</taxon>
        <taxon>malvids</taxon>
        <taxon>Myrtales</taxon>
        <taxon>Myrtaceae</taxon>
        <taxon>Myrtoideae</taxon>
        <taxon>Eucalypteae</taxon>
        <taxon>Eucalyptus</taxon>
    </lineage>
</organism>
<evidence type="ECO:0000313" key="4">
    <source>
        <dbReference type="Proteomes" id="UP001634007"/>
    </source>
</evidence>
<dbReference type="InterPro" id="IPR032675">
    <property type="entry name" value="LRR_dom_sf"/>
</dbReference>
<accession>A0ABD3JSD6</accession>
<dbReference type="Proteomes" id="UP001634007">
    <property type="component" value="Unassembled WGS sequence"/>
</dbReference>
<keyword evidence="4" id="KW-1185">Reference proteome</keyword>
<dbReference type="InterPro" id="IPR057135">
    <property type="entry name" value="At4g27190-like_LRR"/>
</dbReference>
<dbReference type="Pfam" id="PF23247">
    <property type="entry name" value="LRR_RPS2"/>
    <property type="match status" value="1"/>
</dbReference>
<evidence type="ECO:0000259" key="2">
    <source>
        <dbReference type="Pfam" id="PF23247"/>
    </source>
</evidence>
<sequence length="361" mass="40794">MKHIKEVDRKKKKYIPEEFHLGACESLSSENSASPDRSSISICGSRFLQFLEENPKLWDTCFQKFHFSIWLPINKNGRIYDLGDRGLLMDINSQGRIPHPKETGQYLEIHGSYCLSSLPEHVLEHADHISLIDDSSLSHLSELVKENLTSKRAVGLIGARISISEVFQGLKSLFIDCCSMLTDIFPFSKLPKKLENLKIKFCAELKELFNPGMSAECNLQTLDLLELPKLVRIGVMMVSLRVLKVRQCPNLENLEVVLGEAENLEIHISYAAGLKTICSQKVKPGSLKNLEQLKIESCPQLKEVYPTSYLPPNLEILVINSCESLESLETIFRGSSAGSSLSRFRDRQRMRWLSGGVRTEL</sequence>
<dbReference type="PANTHER" id="PTHR33463:SF209">
    <property type="entry name" value="DISEASE RESISTANCE PROTEIN RPS2-LIKE"/>
    <property type="match status" value="1"/>
</dbReference>
<gene>
    <name evidence="3" type="ORF">ACJRO7_027535</name>
</gene>
<protein>
    <recommendedName>
        <fullName evidence="2">Disease resistance protein At4g27190-like leucine-rich repeats domain-containing protein</fullName>
    </recommendedName>
</protein>
<dbReference type="InterPro" id="IPR050905">
    <property type="entry name" value="Plant_NBS-LRR"/>
</dbReference>
<feature type="domain" description="Disease resistance protein At4g27190-like leucine-rich repeats" evidence="2">
    <location>
        <begin position="164"/>
        <end position="254"/>
    </location>
</feature>
<comment type="caution">
    <text evidence="3">The sequence shown here is derived from an EMBL/GenBank/DDBJ whole genome shotgun (WGS) entry which is preliminary data.</text>
</comment>
<keyword evidence="1" id="KW-0611">Plant defense</keyword>
<proteinExistence type="predicted"/>